<feature type="chain" id="PRO_5012445843" description="SnoaL-like domain-containing protein" evidence="1">
    <location>
        <begin position="28"/>
        <end position="178"/>
    </location>
</feature>
<comment type="caution">
    <text evidence="3">The sequence shown here is derived from an EMBL/GenBank/DDBJ whole genome shotgun (WGS) entry which is preliminary data.</text>
</comment>
<organism evidence="3 4">
    <name type="scientific">Flavobacterium cyanobacteriorum</name>
    <dbReference type="NCBI Taxonomy" id="2022802"/>
    <lineage>
        <taxon>Bacteria</taxon>
        <taxon>Pseudomonadati</taxon>
        <taxon>Bacteroidota</taxon>
        <taxon>Flavobacteriia</taxon>
        <taxon>Flavobacteriales</taxon>
        <taxon>Flavobacteriaceae</taxon>
        <taxon>Flavobacterium</taxon>
    </lineage>
</organism>
<evidence type="ECO:0000313" key="3">
    <source>
        <dbReference type="EMBL" id="OYQ37133.1"/>
    </source>
</evidence>
<name>A0A255Z6H1_9FLAO</name>
<proteinExistence type="predicted"/>
<accession>A0A255Z6H1</accession>
<dbReference type="SUPFAM" id="SSF54427">
    <property type="entry name" value="NTF2-like"/>
    <property type="match status" value="1"/>
</dbReference>
<sequence length="178" mass="20264">MKKIVFILLPSAIMAITGLLTFSGAQGSDIIKEKKTINSLLNDWHAAAAKADYNGYFDRIADDGHYIGTDATENWDKKAFEAFSKPYFDRDKAWDFKAVQRNIYFSKDGKTAWFDELLDAWMKGCRGSGVLEKEGKEWKIKHYVLSMTVPNEVIDEVLPLKARYEDAIIQKLKAADKN</sequence>
<dbReference type="Proteomes" id="UP000216605">
    <property type="component" value="Unassembled WGS sequence"/>
</dbReference>
<dbReference type="InterPro" id="IPR037401">
    <property type="entry name" value="SnoaL-like"/>
</dbReference>
<gene>
    <name evidence="3" type="ORF">CHU92_08800</name>
</gene>
<dbReference type="EMBL" id="NOXV01000259">
    <property type="protein sequence ID" value="OYQ37133.1"/>
    <property type="molecule type" value="Genomic_DNA"/>
</dbReference>
<reference evidence="3 4" key="1">
    <citation type="submission" date="2017-07" db="EMBL/GenBank/DDBJ databases">
        <title>Flavobacterium cyanobacteriorum sp. nov., isolated from cyanobacterial aggregates in a eutrophic lake.</title>
        <authorList>
            <person name="Cai H."/>
        </authorList>
    </citation>
    <scope>NUCLEOTIDE SEQUENCE [LARGE SCALE GENOMIC DNA]</scope>
    <source>
        <strain evidence="3 4">TH021</strain>
    </source>
</reference>
<dbReference type="RefSeq" id="WP_094414715.1">
    <property type="nucleotide sequence ID" value="NZ_NOXV01000259.1"/>
</dbReference>
<evidence type="ECO:0000313" key="4">
    <source>
        <dbReference type="Proteomes" id="UP000216605"/>
    </source>
</evidence>
<dbReference type="InterPro" id="IPR032710">
    <property type="entry name" value="NTF2-like_dom_sf"/>
</dbReference>
<dbReference type="OrthoDB" id="271716at2"/>
<protein>
    <recommendedName>
        <fullName evidence="2">SnoaL-like domain-containing protein</fullName>
    </recommendedName>
</protein>
<dbReference type="Gene3D" id="3.10.450.50">
    <property type="match status" value="1"/>
</dbReference>
<dbReference type="AlphaFoldDB" id="A0A255Z6H1"/>
<keyword evidence="1" id="KW-0732">Signal</keyword>
<evidence type="ECO:0000256" key="1">
    <source>
        <dbReference type="SAM" id="SignalP"/>
    </source>
</evidence>
<feature type="signal peptide" evidence="1">
    <location>
        <begin position="1"/>
        <end position="27"/>
    </location>
</feature>
<dbReference type="Pfam" id="PF13474">
    <property type="entry name" value="SnoaL_3"/>
    <property type="match status" value="1"/>
</dbReference>
<keyword evidence="4" id="KW-1185">Reference proteome</keyword>
<evidence type="ECO:0000259" key="2">
    <source>
        <dbReference type="Pfam" id="PF13474"/>
    </source>
</evidence>
<feature type="domain" description="SnoaL-like" evidence="2">
    <location>
        <begin position="37"/>
        <end position="150"/>
    </location>
</feature>